<dbReference type="AlphaFoldDB" id="A0A438LWN8"/>
<keyword evidence="2" id="KW-1185">Reference proteome</keyword>
<proteinExistence type="predicted"/>
<organism evidence="1 2">
    <name type="scientific">Nonomuraea polychroma</name>
    <dbReference type="NCBI Taxonomy" id="46176"/>
    <lineage>
        <taxon>Bacteria</taxon>
        <taxon>Bacillati</taxon>
        <taxon>Actinomycetota</taxon>
        <taxon>Actinomycetes</taxon>
        <taxon>Streptosporangiales</taxon>
        <taxon>Streptosporangiaceae</taxon>
        <taxon>Nonomuraea</taxon>
    </lineage>
</organism>
<reference evidence="1 2" key="1">
    <citation type="submission" date="2019-01" db="EMBL/GenBank/DDBJ databases">
        <title>Sequencing the genomes of 1000 actinobacteria strains.</title>
        <authorList>
            <person name="Klenk H.-P."/>
        </authorList>
    </citation>
    <scope>NUCLEOTIDE SEQUENCE [LARGE SCALE GENOMIC DNA]</scope>
    <source>
        <strain evidence="1 2">DSM 43925</strain>
    </source>
</reference>
<name>A0A438LWN8_9ACTN</name>
<protein>
    <submittedName>
        <fullName evidence="1">Uncharacterized protein</fullName>
    </submittedName>
</protein>
<evidence type="ECO:0000313" key="2">
    <source>
        <dbReference type="Proteomes" id="UP000284824"/>
    </source>
</evidence>
<dbReference type="OrthoDB" id="59108at2"/>
<dbReference type="Proteomes" id="UP000284824">
    <property type="component" value="Unassembled WGS sequence"/>
</dbReference>
<evidence type="ECO:0000313" key="1">
    <source>
        <dbReference type="EMBL" id="RVX37881.1"/>
    </source>
</evidence>
<accession>A0A438LWN8</accession>
<gene>
    <name evidence="1" type="ORF">EDD27_0163</name>
</gene>
<dbReference type="RefSeq" id="WP_127930596.1">
    <property type="nucleotide sequence ID" value="NZ_SAUN01000001.1"/>
</dbReference>
<dbReference type="EMBL" id="SAUN01000001">
    <property type="protein sequence ID" value="RVX37881.1"/>
    <property type="molecule type" value="Genomic_DNA"/>
</dbReference>
<sequence>MGRAPKSGRTRQLGMVFSEHLTYAFDDPQAARFLAGIAEVCGEEDPRPAVVQGGPAREGITCVTQDDHEAARAVAAHGAARRPDARLAPRPLVIAMSDELALGARQALYDVHPDAAYLGGDASLDGRGAGITSVTNPLRDQGRRCARAPHTGSSPGHAARAPAVRLGPRMAFALSAHPVIVRSHNRCPPHP</sequence>
<comment type="caution">
    <text evidence="1">The sequence shown here is derived from an EMBL/GenBank/DDBJ whole genome shotgun (WGS) entry which is preliminary data.</text>
</comment>